<dbReference type="AlphaFoldDB" id="A0A9Q0UR06"/>
<sequence length="53" mass="6629">MKIWDFFLFPVLFLIISRFYCQIILSWRFLQEQISIYNHRDCSIFILQIQNNI</sequence>
<keyword evidence="1" id="KW-0472">Membrane</keyword>
<organism evidence="2 3">
    <name type="scientific">Salix purpurea</name>
    <name type="common">Purple osier willow</name>
    <dbReference type="NCBI Taxonomy" id="77065"/>
    <lineage>
        <taxon>Eukaryota</taxon>
        <taxon>Viridiplantae</taxon>
        <taxon>Streptophyta</taxon>
        <taxon>Embryophyta</taxon>
        <taxon>Tracheophyta</taxon>
        <taxon>Spermatophyta</taxon>
        <taxon>Magnoliopsida</taxon>
        <taxon>eudicotyledons</taxon>
        <taxon>Gunneridae</taxon>
        <taxon>Pentapetalae</taxon>
        <taxon>rosids</taxon>
        <taxon>fabids</taxon>
        <taxon>Malpighiales</taxon>
        <taxon>Salicaceae</taxon>
        <taxon>Saliceae</taxon>
        <taxon>Salix</taxon>
    </lineage>
</organism>
<dbReference type="Proteomes" id="UP001151532">
    <property type="component" value="Chromosome 17"/>
</dbReference>
<keyword evidence="1" id="KW-0812">Transmembrane</keyword>
<proteinExistence type="predicted"/>
<keyword evidence="3" id="KW-1185">Reference proteome</keyword>
<evidence type="ECO:0000256" key="1">
    <source>
        <dbReference type="SAM" id="Phobius"/>
    </source>
</evidence>
<dbReference type="EMBL" id="JAPFFK010000011">
    <property type="protein sequence ID" value="KAJ6734764.1"/>
    <property type="molecule type" value="Genomic_DNA"/>
</dbReference>
<reference evidence="2" key="2">
    <citation type="journal article" date="2023" name="Int. J. Mol. Sci.">
        <title>De Novo Assembly and Annotation of 11 Diverse Shrub Willow (Salix) Genomes Reveals Novel Gene Organization in Sex-Linked Regions.</title>
        <authorList>
            <person name="Hyden B."/>
            <person name="Feng K."/>
            <person name="Yates T.B."/>
            <person name="Jawdy S."/>
            <person name="Cereghino C."/>
            <person name="Smart L.B."/>
            <person name="Muchero W."/>
        </authorList>
    </citation>
    <scope>NUCLEOTIDE SEQUENCE</scope>
    <source>
        <tissue evidence="2">Shoot tip</tissue>
    </source>
</reference>
<comment type="caution">
    <text evidence="2">The sequence shown here is derived from an EMBL/GenBank/DDBJ whole genome shotgun (WGS) entry which is preliminary data.</text>
</comment>
<evidence type="ECO:0000313" key="2">
    <source>
        <dbReference type="EMBL" id="KAJ6734764.1"/>
    </source>
</evidence>
<evidence type="ECO:0000313" key="3">
    <source>
        <dbReference type="Proteomes" id="UP001151532"/>
    </source>
</evidence>
<reference evidence="2" key="1">
    <citation type="submission" date="2022-11" db="EMBL/GenBank/DDBJ databases">
        <authorList>
            <person name="Hyden B.L."/>
            <person name="Feng K."/>
            <person name="Yates T."/>
            <person name="Jawdy S."/>
            <person name="Smart L.B."/>
            <person name="Muchero W."/>
        </authorList>
    </citation>
    <scope>NUCLEOTIDE SEQUENCE</scope>
    <source>
        <tissue evidence="2">Shoot tip</tissue>
    </source>
</reference>
<gene>
    <name evidence="2" type="ORF">OIU79_001934</name>
</gene>
<feature type="transmembrane region" description="Helical" evidence="1">
    <location>
        <begin position="6"/>
        <end position="30"/>
    </location>
</feature>
<protein>
    <submittedName>
        <fullName evidence="2">Uncharacterized protein</fullName>
    </submittedName>
</protein>
<keyword evidence="1" id="KW-1133">Transmembrane helix</keyword>
<name>A0A9Q0UR06_SALPP</name>
<accession>A0A9Q0UR06</accession>